<dbReference type="Gene3D" id="3.40.50.1820">
    <property type="entry name" value="alpha/beta hydrolase"/>
    <property type="match status" value="1"/>
</dbReference>
<dbReference type="RefSeq" id="WP_152228160.1">
    <property type="nucleotide sequence ID" value="NZ_BAAALV010000001.1"/>
</dbReference>
<sequence>MALPDGEVPEAFDGAAYGTAAPPAAELDSQLGSIDWSVLPPGAVRVALDAPSGKLAAAAMGEPGRTPVLLVPGVMGSKEDFSLLMPLLAAQGYYVQAYDLAGQYESAAAGPENLSPPRSHYDYDLYVQDLLAVLDVLGEPAHVLGYSFAGVIAELALLRRPDRFRTLTLMSAPPEPGLAFRSVSILGPLSPLVSGPVSADLIVWGVKRNFVRVPPSRMDFVRTRFKYTRRQSIRDIITLMRHVPDVRPQLAAQPLPKLVAVGEHDVWPNRVHAGFARAIKGRLAVYRGGHSPCETAPNQLARDLLALYGDASGPSGP</sequence>
<accession>A0ABN2NSP9</accession>
<protein>
    <submittedName>
        <fullName evidence="2">Alpha/beta hydrolase</fullName>
    </submittedName>
</protein>
<dbReference type="PANTHER" id="PTHR43433:SF5">
    <property type="entry name" value="AB HYDROLASE-1 DOMAIN-CONTAINING PROTEIN"/>
    <property type="match status" value="1"/>
</dbReference>
<proteinExistence type="predicted"/>
<keyword evidence="3" id="KW-1185">Reference proteome</keyword>
<dbReference type="PANTHER" id="PTHR43433">
    <property type="entry name" value="HYDROLASE, ALPHA/BETA FOLD FAMILY PROTEIN"/>
    <property type="match status" value="1"/>
</dbReference>
<dbReference type="SUPFAM" id="SSF53474">
    <property type="entry name" value="alpha/beta-Hydrolases"/>
    <property type="match status" value="1"/>
</dbReference>
<dbReference type="Pfam" id="PF12697">
    <property type="entry name" value="Abhydrolase_6"/>
    <property type="match status" value="1"/>
</dbReference>
<name>A0ABN2NSP9_9MICC</name>
<evidence type="ECO:0000313" key="3">
    <source>
        <dbReference type="Proteomes" id="UP001500784"/>
    </source>
</evidence>
<reference evidence="2 3" key="1">
    <citation type="journal article" date="2019" name="Int. J. Syst. Evol. Microbiol.">
        <title>The Global Catalogue of Microorganisms (GCM) 10K type strain sequencing project: providing services to taxonomists for standard genome sequencing and annotation.</title>
        <authorList>
            <consortium name="The Broad Institute Genomics Platform"/>
            <consortium name="The Broad Institute Genome Sequencing Center for Infectious Disease"/>
            <person name="Wu L."/>
            <person name="Ma J."/>
        </authorList>
    </citation>
    <scope>NUCLEOTIDE SEQUENCE [LARGE SCALE GENOMIC DNA]</scope>
    <source>
        <strain evidence="2 3">JCM 13316</strain>
    </source>
</reference>
<comment type="caution">
    <text evidence="2">The sequence shown here is derived from an EMBL/GenBank/DDBJ whole genome shotgun (WGS) entry which is preliminary data.</text>
</comment>
<evidence type="ECO:0000259" key="1">
    <source>
        <dbReference type="Pfam" id="PF12697"/>
    </source>
</evidence>
<gene>
    <name evidence="2" type="ORF">GCM10009688_01110</name>
</gene>
<dbReference type="GO" id="GO:0016787">
    <property type="term" value="F:hydrolase activity"/>
    <property type="evidence" value="ECO:0007669"/>
    <property type="project" value="UniProtKB-KW"/>
</dbReference>
<dbReference type="Proteomes" id="UP001500784">
    <property type="component" value="Unassembled WGS sequence"/>
</dbReference>
<dbReference type="InterPro" id="IPR050471">
    <property type="entry name" value="AB_hydrolase"/>
</dbReference>
<dbReference type="InterPro" id="IPR000073">
    <property type="entry name" value="AB_hydrolase_1"/>
</dbReference>
<feature type="domain" description="AB hydrolase-1" evidence="1">
    <location>
        <begin position="68"/>
        <end position="301"/>
    </location>
</feature>
<evidence type="ECO:0000313" key="2">
    <source>
        <dbReference type="EMBL" id="GAA1901387.1"/>
    </source>
</evidence>
<dbReference type="EMBL" id="BAAALV010000001">
    <property type="protein sequence ID" value="GAA1901387.1"/>
    <property type="molecule type" value="Genomic_DNA"/>
</dbReference>
<keyword evidence="2" id="KW-0378">Hydrolase</keyword>
<organism evidence="2 3">
    <name type="scientific">Arthrobacter gandavensis</name>
    <dbReference type="NCBI Taxonomy" id="169960"/>
    <lineage>
        <taxon>Bacteria</taxon>
        <taxon>Bacillati</taxon>
        <taxon>Actinomycetota</taxon>
        <taxon>Actinomycetes</taxon>
        <taxon>Micrococcales</taxon>
        <taxon>Micrococcaceae</taxon>
        <taxon>Arthrobacter</taxon>
    </lineage>
</organism>
<dbReference type="InterPro" id="IPR029058">
    <property type="entry name" value="AB_hydrolase_fold"/>
</dbReference>